<dbReference type="Proteomes" id="UP001056120">
    <property type="component" value="Linkage Group LG02"/>
</dbReference>
<accession>A0ACB9JYE8</accession>
<proteinExistence type="predicted"/>
<keyword evidence="2" id="KW-1185">Reference proteome</keyword>
<protein>
    <submittedName>
        <fullName evidence="1">Uncharacterized protein</fullName>
    </submittedName>
</protein>
<evidence type="ECO:0000313" key="2">
    <source>
        <dbReference type="Proteomes" id="UP001056120"/>
    </source>
</evidence>
<name>A0ACB9JYE8_9ASTR</name>
<reference evidence="2" key="1">
    <citation type="journal article" date="2022" name="Mol. Ecol. Resour.">
        <title>The genomes of chicory, endive, great burdock and yacon provide insights into Asteraceae palaeo-polyploidization history and plant inulin production.</title>
        <authorList>
            <person name="Fan W."/>
            <person name="Wang S."/>
            <person name="Wang H."/>
            <person name="Wang A."/>
            <person name="Jiang F."/>
            <person name="Liu H."/>
            <person name="Zhao H."/>
            <person name="Xu D."/>
            <person name="Zhang Y."/>
        </authorList>
    </citation>
    <scope>NUCLEOTIDE SEQUENCE [LARGE SCALE GENOMIC DNA]</scope>
    <source>
        <strain evidence="2">cv. Yunnan</strain>
    </source>
</reference>
<sequence>MCLQDGDFKADLFRSGVDGLEIVIARENEKQHLGLGIWGRFGAICEDLVIHGRRRRRCLLLWEERWKFPLLPRAPSGE</sequence>
<comment type="caution">
    <text evidence="1">The sequence shown here is derived from an EMBL/GenBank/DDBJ whole genome shotgun (WGS) entry which is preliminary data.</text>
</comment>
<dbReference type="EMBL" id="CM042019">
    <property type="protein sequence ID" value="KAI3824995.1"/>
    <property type="molecule type" value="Genomic_DNA"/>
</dbReference>
<organism evidence="1 2">
    <name type="scientific">Smallanthus sonchifolius</name>
    <dbReference type="NCBI Taxonomy" id="185202"/>
    <lineage>
        <taxon>Eukaryota</taxon>
        <taxon>Viridiplantae</taxon>
        <taxon>Streptophyta</taxon>
        <taxon>Embryophyta</taxon>
        <taxon>Tracheophyta</taxon>
        <taxon>Spermatophyta</taxon>
        <taxon>Magnoliopsida</taxon>
        <taxon>eudicotyledons</taxon>
        <taxon>Gunneridae</taxon>
        <taxon>Pentapetalae</taxon>
        <taxon>asterids</taxon>
        <taxon>campanulids</taxon>
        <taxon>Asterales</taxon>
        <taxon>Asteraceae</taxon>
        <taxon>Asteroideae</taxon>
        <taxon>Heliantheae alliance</taxon>
        <taxon>Millerieae</taxon>
        <taxon>Smallanthus</taxon>
    </lineage>
</organism>
<gene>
    <name evidence="1" type="ORF">L1987_06470</name>
</gene>
<evidence type="ECO:0000313" key="1">
    <source>
        <dbReference type="EMBL" id="KAI3824995.1"/>
    </source>
</evidence>
<reference evidence="1 2" key="2">
    <citation type="journal article" date="2022" name="Mol. Ecol. Resour.">
        <title>The genomes of chicory, endive, great burdock and yacon provide insights into Asteraceae paleo-polyploidization history and plant inulin production.</title>
        <authorList>
            <person name="Fan W."/>
            <person name="Wang S."/>
            <person name="Wang H."/>
            <person name="Wang A."/>
            <person name="Jiang F."/>
            <person name="Liu H."/>
            <person name="Zhao H."/>
            <person name="Xu D."/>
            <person name="Zhang Y."/>
        </authorList>
    </citation>
    <scope>NUCLEOTIDE SEQUENCE [LARGE SCALE GENOMIC DNA]</scope>
    <source>
        <strain evidence="2">cv. Yunnan</strain>
        <tissue evidence="1">Leaves</tissue>
    </source>
</reference>